<dbReference type="CDD" id="cd01949">
    <property type="entry name" value="GGDEF"/>
    <property type="match status" value="1"/>
</dbReference>
<dbReference type="SMART" id="SM00267">
    <property type="entry name" value="GGDEF"/>
    <property type="match status" value="1"/>
</dbReference>
<dbReference type="PROSITE" id="PS50887">
    <property type="entry name" value="GGDEF"/>
    <property type="match status" value="1"/>
</dbReference>
<proteinExistence type="predicted"/>
<dbReference type="InterPro" id="IPR052155">
    <property type="entry name" value="Biofilm_reg_signaling"/>
</dbReference>
<evidence type="ECO:0000313" key="3">
    <source>
        <dbReference type="Proteomes" id="UP000464314"/>
    </source>
</evidence>
<feature type="domain" description="GGDEF" evidence="1">
    <location>
        <begin position="84"/>
        <end position="216"/>
    </location>
</feature>
<dbReference type="Gene3D" id="3.30.70.270">
    <property type="match status" value="1"/>
</dbReference>
<organism evidence="2 3">
    <name type="scientific">Anaerocolumna sedimenticola</name>
    <dbReference type="NCBI Taxonomy" id="2696063"/>
    <lineage>
        <taxon>Bacteria</taxon>
        <taxon>Bacillati</taxon>
        <taxon>Bacillota</taxon>
        <taxon>Clostridia</taxon>
        <taxon>Lachnospirales</taxon>
        <taxon>Lachnospiraceae</taxon>
        <taxon>Anaerocolumna</taxon>
    </lineage>
</organism>
<dbReference type="NCBIfam" id="TIGR00254">
    <property type="entry name" value="GGDEF"/>
    <property type="match status" value="1"/>
</dbReference>
<dbReference type="PANTHER" id="PTHR44757:SF2">
    <property type="entry name" value="BIOFILM ARCHITECTURE MAINTENANCE PROTEIN MBAA"/>
    <property type="match status" value="1"/>
</dbReference>
<dbReference type="InterPro" id="IPR029787">
    <property type="entry name" value="Nucleotide_cyclase"/>
</dbReference>
<dbReference type="InterPro" id="IPR043128">
    <property type="entry name" value="Rev_trsase/Diguanyl_cyclase"/>
</dbReference>
<dbReference type="KEGG" id="anr:Ana3638_15540"/>
<reference evidence="2 3" key="1">
    <citation type="submission" date="2020-01" db="EMBL/GenBank/DDBJ databases">
        <title>Genome analysis of Anaerocolumna sp. CBA3638.</title>
        <authorList>
            <person name="Kim J."/>
            <person name="Roh S.W."/>
        </authorList>
    </citation>
    <scope>NUCLEOTIDE SEQUENCE [LARGE SCALE GENOMIC DNA]</scope>
    <source>
        <strain evidence="2 3">CBA3638</strain>
    </source>
</reference>
<sequence length="216" mass="24880">MIESEFRIKDIKNDYVWCHTRGKTIYDDNKRAIRVIGKIVNIDLHKKELQTLEYKAKRDPLTGVYNKSATKDLIDHYIQKHSDTKHIFMIVDIDDFKSINDKFGHLQGDKILSFVINQVKMIFSSGEIIGRIGGDEFAVFIGDISNKETVFIKADLLQRALRSVYREEEYEISVSGSIGVSLYPRDGKNYNQLLNCADKALYDVKDQGKDGFKLFT</sequence>
<gene>
    <name evidence="2" type="ORF">Ana3638_15540</name>
</gene>
<name>A0A6P1TLB6_9FIRM</name>
<dbReference type="InterPro" id="IPR000160">
    <property type="entry name" value="GGDEF_dom"/>
</dbReference>
<dbReference type="Proteomes" id="UP000464314">
    <property type="component" value="Chromosome"/>
</dbReference>
<evidence type="ECO:0000259" key="1">
    <source>
        <dbReference type="PROSITE" id="PS50887"/>
    </source>
</evidence>
<dbReference type="PANTHER" id="PTHR44757">
    <property type="entry name" value="DIGUANYLATE CYCLASE DGCP"/>
    <property type="match status" value="1"/>
</dbReference>
<dbReference type="SUPFAM" id="SSF55073">
    <property type="entry name" value="Nucleotide cyclase"/>
    <property type="match status" value="1"/>
</dbReference>
<dbReference type="AlphaFoldDB" id="A0A6P1TLB6"/>
<dbReference type="EMBL" id="CP048000">
    <property type="protein sequence ID" value="QHQ62020.1"/>
    <property type="molecule type" value="Genomic_DNA"/>
</dbReference>
<dbReference type="Pfam" id="PF00990">
    <property type="entry name" value="GGDEF"/>
    <property type="match status" value="1"/>
</dbReference>
<protein>
    <submittedName>
        <fullName evidence="2">Diguanylate cyclase</fullName>
    </submittedName>
</protein>
<dbReference type="RefSeq" id="WP_161838845.1">
    <property type="nucleotide sequence ID" value="NZ_CP048000.1"/>
</dbReference>
<evidence type="ECO:0000313" key="2">
    <source>
        <dbReference type="EMBL" id="QHQ62020.1"/>
    </source>
</evidence>
<dbReference type="Gene3D" id="3.30.450.20">
    <property type="entry name" value="PAS domain"/>
    <property type="match status" value="1"/>
</dbReference>
<keyword evidence="3" id="KW-1185">Reference proteome</keyword>
<accession>A0A6P1TLB6</accession>